<gene>
    <name evidence="7" type="ORF">FE263_12535</name>
</gene>
<dbReference type="FunFam" id="3.40.50.300:FF:000016">
    <property type="entry name" value="Oligopeptide ABC transporter ATP-binding component"/>
    <property type="match status" value="1"/>
</dbReference>
<dbReference type="GO" id="GO:0055085">
    <property type="term" value="P:transmembrane transport"/>
    <property type="evidence" value="ECO:0007669"/>
    <property type="project" value="UniProtKB-ARBA"/>
</dbReference>
<dbReference type="PROSITE" id="PS00211">
    <property type="entry name" value="ABC_TRANSPORTER_1"/>
    <property type="match status" value="1"/>
</dbReference>
<dbReference type="InterPro" id="IPR013563">
    <property type="entry name" value="Oligopep_ABC_C"/>
</dbReference>
<proteinExistence type="inferred from homology"/>
<dbReference type="InterPro" id="IPR027417">
    <property type="entry name" value="P-loop_NTPase"/>
</dbReference>
<evidence type="ECO:0000256" key="4">
    <source>
        <dbReference type="ARBA" id="ARBA00022741"/>
    </source>
</evidence>
<dbReference type="InterPro" id="IPR003593">
    <property type="entry name" value="AAA+_ATPase"/>
</dbReference>
<feature type="domain" description="ABC transporter" evidence="6">
    <location>
        <begin position="5"/>
        <end position="261"/>
    </location>
</feature>
<comment type="caution">
    <text evidence="7">The sequence shown here is derived from an EMBL/GenBank/DDBJ whole genome shotgun (WGS) entry which is preliminary data.</text>
</comment>
<dbReference type="GO" id="GO:0016887">
    <property type="term" value="F:ATP hydrolysis activity"/>
    <property type="evidence" value="ECO:0007669"/>
    <property type="project" value="InterPro"/>
</dbReference>
<dbReference type="GO" id="GO:0015833">
    <property type="term" value="P:peptide transport"/>
    <property type="evidence" value="ECO:0007669"/>
    <property type="project" value="InterPro"/>
</dbReference>
<dbReference type="SUPFAM" id="SSF52540">
    <property type="entry name" value="P-loop containing nucleoside triphosphate hydrolases"/>
    <property type="match status" value="1"/>
</dbReference>
<sequence length="346" mass="37662">MTPIIEARSLGKHYRVAGGGLFGQSRRTLRALDNVSLHVMPGETLGIVGESGCGKSTLGRCLLRLTQSSSGRVLFEGEDITTRSERALRRLRPRMQMVFQDSYASLNPRRRIADLLSEPMRVHRQPSGAPHDRSFIAQRLRDLLDLTGLPISALDRYPHEFSGGQRQRINIARALALQPSLIVADEPVSALDVSIQAQIINLFTDLRETLGLTYIFIAHDLSVVRQIASSVAVMYLGAIVERGGTDSVLHAPAHPYTAALITAVPEPVVSAGARSRVILKGDVPSPVSPPPGCRFHTRCPKAEARCSVEIPALRPLVPAPDEALHEVACHYPLHPASNVPDRYATG</sequence>
<dbReference type="PROSITE" id="PS50893">
    <property type="entry name" value="ABC_TRANSPORTER_2"/>
    <property type="match status" value="1"/>
</dbReference>
<dbReference type="Proteomes" id="UP000305654">
    <property type="component" value="Unassembled WGS sequence"/>
</dbReference>
<dbReference type="Pfam" id="PF08352">
    <property type="entry name" value="oligo_HPY"/>
    <property type="match status" value="1"/>
</dbReference>
<evidence type="ECO:0000313" key="7">
    <source>
        <dbReference type="EMBL" id="TLU71961.1"/>
    </source>
</evidence>
<dbReference type="InterPro" id="IPR017871">
    <property type="entry name" value="ABC_transporter-like_CS"/>
</dbReference>
<evidence type="ECO:0000259" key="6">
    <source>
        <dbReference type="PROSITE" id="PS50893"/>
    </source>
</evidence>
<organism evidence="7 8">
    <name type="scientific">Lichenicoccus roseus</name>
    <dbReference type="NCBI Taxonomy" id="2683649"/>
    <lineage>
        <taxon>Bacteria</taxon>
        <taxon>Pseudomonadati</taxon>
        <taxon>Pseudomonadota</taxon>
        <taxon>Alphaproteobacteria</taxon>
        <taxon>Acetobacterales</taxon>
        <taxon>Acetobacteraceae</taxon>
        <taxon>Lichenicoccus</taxon>
    </lineage>
</organism>
<dbReference type="GO" id="GO:0005886">
    <property type="term" value="C:plasma membrane"/>
    <property type="evidence" value="ECO:0007669"/>
    <property type="project" value="UniProtKB-SubCell"/>
</dbReference>
<dbReference type="PANTHER" id="PTHR43776">
    <property type="entry name" value="TRANSPORT ATP-BINDING PROTEIN"/>
    <property type="match status" value="1"/>
</dbReference>
<comment type="similarity">
    <text evidence="2">Belongs to the ABC transporter superfamily.</text>
</comment>
<dbReference type="NCBIfam" id="TIGR01727">
    <property type="entry name" value="oligo_HPY"/>
    <property type="match status" value="1"/>
</dbReference>
<keyword evidence="3" id="KW-0813">Transport</keyword>
<keyword evidence="5 7" id="KW-0067">ATP-binding</keyword>
<dbReference type="PANTHER" id="PTHR43776:SF7">
    <property type="entry name" value="D,D-DIPEPTIDE TRANSPORT ATP-BINDING PROTEIN DDPF-RELATED"/>
    <property type="match status" value="1"/>
</dbReference>
<evidence type="ECO:0000256" key="3">
    <source>
        <dbReference type="ARBA" id="ARBA00022448"/>
    </source>
</evidence>
<dbReference type="Gene3D" id="3.40.50.300">
    <property type="entry name" value="P-loop containing nucleotide triphosphate hydrolases"/>
    <property type="match status" value="1"/>
</dbReference>
<evidence type="ECO:0000256" key="1">
    <source>
        <dbReference type="ARBA" id="ARBA00004417"/>
    </source>
</evidence>
<dbReference type="InterPro" id="IPR050319">
    <property type="entry name" value="ABC_transp_ATP-bind"/>
</dbReference>
<dbReference type="OrthoDB" id="9767950at2"/>
<evidence type="ECO:0000313" key="8">
    <source>
        <dbReference type="Proteomes" id="UP000305654"/>
    </source>
</evidence>
<evidence type="ECO:0000256" key="5">
    <source>
        <dbReference type="ARBA" id="ARBA00022840"/>
    </source>
</evidence>
<dbReference type="EMBL" id="VCDI01000004">
    <property type="protein sequence ID" value="TLU71961.1"/>
    <property type="molecule type" value="Genomic_DNA"/>
</dbReference>
<protein>
    <submittedName>
        <fullName evidence="7">ABC transporter ATP-binding protein</fullName>
    </submittedName>
</protein>
<keyword evidence="8" id="KW-1185">Reference proteome</keyword>
<keyword evidence="4" id="KW-0547">Nucleotide-binding</keyword>
<evidence type="ECO:0000256" key="2">
    <source>
        <dbReference type="ARBA" id="ARBA00005417"/>
    </source>
</evidence>
<dbReference type="RefSeq" id="WP_138326368.1">
    <property type="nucleotide sequence ID" value="NZ_VCDI01000004.1"/>
</dbReference>
<comment type="subcellular location">
    <subcellularLocation>
        <location evidence="1">Cell inner membrane</location>
        <topology evidence="1">Peripheral membrane protein</topology>
    </subcellularLocation>
</comment>
<dbReference type="Pfam" id="PF00005">
    <property type="entry name" value="ABC_tran"/>
    <property type="match status" value="1"/>
</dbReference>
<accession>A0A5R9J8Q9</accession>
<name>A0A5R9J8Q9_9PROT</name>
<dbReference type="CDD" id="cd03257">
    <property type="entry name" value="ABC_NikE_OppD_transporters"/>
    <property type="match status" value="1"/>
</dbReference>
<dbReference type="AlphaFoldDB" id="A0A5R9J8Q9"/>
<dbReference type="GO" id="GO:0005524">
    <property type="term" value="F:ATP binding"/>
    <property type="evidence" value="ECO:0007669"/>
    <property type="project" value="UniProtKB-KW"/>
</dbReference>
<dbReference type="InterPro" id="IPR003439">
    <property type="entry name" value="ABC_transporter-like_ATP-bd"/>
</dbReference>
<reference evidence="7 8" key="1">
    <citation type="submission" date="2019-05" db="EMBL/GenBank/DDBJ databases">
        <authorList>
            <person name="Pankratov T."/>
            <person name="Grouzdev D."/>
        </authorList>
    </citation>
    <scope>NUCLEOTIDE SEQUENCE [LARGE SCALE GENOMIC DNA]</scope>
    <source>
        <strain evidence="7 8">KEBCLARHB70R</strain>
    </source>
</reference>
<dbReference type="SMART" id="SM00382">
    <property type="entry name" value="AAA"/>
    <property type="match status" value="1"/>
</dbReference>